<organism evidence="1 2">
    <name type="scientific">Streptomyces agglomeratus</name>
    <dbReference type="NCBI Taxonomy" id="285458"/>
    <lineage>
        <taxon>Bacteria</taxon>
        <taxon>Bacillati</taxon>
        <taxon>Actinomycetota</taxon>
        <taxon>Actinomycetes</taxon>
        <taxon>Kitasatosporales</taxon>
        <taxon>Streptomycetaceae</taxon>
        <taxon>Streptomyces</taxon>
    </lineage>
</organism>
<evidence type="ECO:0000313" key="1">
    <source>
        <dbReference type="EMBL" id="OEJ23325.1"/>
    </source>
</evidence>
<proteinExistence type="predicted"/>
<keyword evidence="2" id="KW-1185">Reference proteome</keyword>
<dbReference type="EMBL" id="MEHJ01000001">
    <property type="protein sequence ID" value="OEJ23325.1"/>
    <property type="molecule type" value="Genomic_DNA"/>
</dbReference>
<gene>
    <name evidence="1" type="ORF">AS594_01210</name>
</gene>
<dbReference type="OrthoDB" id="3185659at2"/>
<evidence type="ECO:0000313" key="2">
    <source>
        <dbReference type="Proteomes" id="UP000095759"/>
    </source>
</evidence>
<sequence length="74" mass="7721">MIGAHDCPTRFEFAPARKDAGPVADVVSDVGRGTGPTAEGRDWLVDAEPAGRAGQDYSAVPAHNLYAATKGPQR</sequence>
<comment type="caution">
    <text evidence="1">The sequence shown here is derived from an EMBL/GenBank/DDBJ whole genome shotgun (WGS) entry which is preliminary data.</text>
</comment>
<reference evidence="1 2" key="1">
    <citation type="submission" date="2016-08" db="EMBL/GenBank/DDBJ databases">
        <title>Complete genome sequence of Streptomyces agglomeratus strain 6-3-2, a novel anti-MRSA actinomycete isolated from Wuli of Tebit, China.</title>
        <authorList>
            <person name="Chen X."/>
        </authorList>
    </citation>
    <scope>NUCLEOTIDE SEQUENCE [LARGE SCALE GENOMIC DNA]</scope>
    <source>
        <strain evidence="1 2">6-3-2</strain>
    </source>
</reference>
<protein>
    <submittedName>
        <fullName evidence="1">Uncharacterized protein</fullName>
    </submittedName>
</protein>
<dbReference type="RefSeq" id="WP_069925227.1">
    <property type="nucleotide sequence ID" value="NZ_MEHJ01000001.1"/>
</dbReference>
<accession>A0A1E5P1A5</accession>
<name>A0A1E5P1A5_9ACTN</name>
<dbReference type="AlphaFoldDB" id="A0A1E5P1A5"/>
<dbReference type="Proteomes" id="UP000095759">
    <property type="component" value="Unassembled WGS sequence"/>
</dbReference>